<proteinExistence type="predicted"/>
<keyword evidence="2" id="KW-1185">Reference proteome</keyword>
<dbReference type="STRING" id="1454201.NMS_0353"/>
<dbReference type="KEGG" id="nmf:NMS_0353"/>
<protein>
    <recommendedName>
        <fullName evidence="3">Lipoprotein</fullName>
    </recommendedName>
</protein>
<accession>W8VW18</accession>
<organism evidence="1 2">
    <name type="scientific">Nonlabens marinus S1-08</name>
    <dbReference type="NCBI Taxonomy" id="1454201"/>
    <lineage>
        <taxon>Bacteria</taxon>
        <taxon>Pseudomonadati</taxon>
        <taxon>Bacteroidota</taxon>
        <taxon>Flavobacteriia</taxon>
        <taxon>Flavobacteriales</taxon>
        <taxon>Flavobacteriaceae</taxon>
        <taxon>Nonlabens</taxon>
    </lineage>
</organism>
<dbReference type="HOGENOM" id="CLU_1812579_0_0_10"/>
<gene>
    <name evidence="1" type="ORF">NMS_0353</name>
</gene>
<dbReference type="OrthoDB" id="1144122at2"/>
<evidence type="ECO:0008006" key="3">
    <source>
        <dbReference type="Google" id="ProtNLM"/>
    </source>
</evidence>
<dbReference type="RefSeq" id="WP_041495091.1">
    <property type="nucleotide sequence ID" value="NZ_AP014548.1"/>
</dbReference>
<dbReference type="Proteomes" id="UP000031760">
    <property type="component" value="Chromosome"/>
</dbReference>
<sequence length="135" mass="15113">MKNIFLILFIAAATISCGSNKDKNRVSQDFKIKFVSLKDAIVKLECTEGCAWKELSWSKNNNRPQAINAYGMISQDEPINTKDKLPDFKILIEPTDNGATLQSLNGTAWKKLSFSCVDLSDCNQFVDFNGVTQQK</sequence>
<dbReference type="AlphaFoldDB" id="W8VW18"/>
<dbReference type="EMBL" id="AP014548">
    <property type="protein sequence ID" value="BAO54362.1"/>
    <property type="molecule type" value="Genomic_DNA"/>
</dbReference>
<reference evidence="1 2" key="1">
    <citation type="journal article" date="2014" name="Proc. Natl. Acad. Sci. U.S.A.">
        <title>Functional characterization of flavobacteria rhodopsins reveals a unique class of light-driven chloride pump in bacteria.</title>
        <authorList>
            <person name="Yoshizawa S."/>
            <person name="Kumagai Y."/>
            <person name="Kim H."/>
            <person name="Ogura Y."/>
            <person name="Hayashi T."/>
            <person name="Iwasaki W."/>
            <person name="DeLong E.F."/>
            <person name="Kogure K."/>
        </authorList>
    </citation>
    <scope>NUCLEOTIDE SEQUENCE [LARGE SCALE GENOMIC DNA]</scope>
    <source>
        <strain evidence="1 2">S1-08</strain>
    </source>
</reference>
<evidence type="ECO:0000313" key="1">
    <source>
        <dbReference type="EMBL" id="BAO54362.1"/>
    </source>
</evidence>
<dbReference type="PROSITE" id="PS51257">
    <property type="entry name" value="PROKAR_LIPOPROTEIN"/>
    <property type="match status" value="1"/>
</dbReference>
<evidence type="ECO:0000313" key="2">
    <source>
        <dbReference type="Proteomes" id="UP000031760"/>
    </source>
</evidence>
<name>W8VW18_9FLAO</name>